<keyword evidence="5" id="KW-0804">Transcription</keyword>
<keyword evidence="10" id="KW-1185">Reference proteome</keyword>
<sequence length="464" mass="51902">METILRPLKHTEHKKITKILVKPSQSQSQSQSHQPRTIRISMTDPYATDSSTDEEEEAELFPRRRVKKYISEIRIETAVPVSVTNPCRKRTADTLQPKAKQTKPKDAVAAPPQGECRKFRGVRRRPWGKWAAEIRDPCKKVRLWLGTYDTAEEAAMVYDNAAIKLRGPDALTNFAVPIIEDESPELNVLSGYDSCDESHHISSPASVLRFRSSLNSAEEADEQSHHSSKTEDEVCGKMTGSCVVDQNPVDQTKSGILMPEECPNSSILLTEECRGETIVLPEYLNDCLPMDTDFLDDFFNFEGQDQTLLFDAAAMNTSSDCVMRVDEFPVEGDDDFPVEGFGEDMAAVEEFDFGDLKYEFPGLFKDSFNDQLPPDNNNNNNKVDFGDVKDSVQNGVDFGDFNDSSPREFSSGGNIDEFTDFEDLILNDFIGFVPVDDYCQENNNNNICDMFADGVGAPPTSVLV</sequence>
<evidence type="ECO:0000256" key="1">
    <source>
        <dbReference type="ARBA" id="ARBA00004123"/>
    </source>
</evidence>
<dbReference type="FunFam" id="3.30.730.10:FF:000001">
    <property type="entry name" value="Ethylene-responsive transcription factor 2"/>
    <property type="match status" value="1"/>
</dbReference>
<dbReference type="GO" id="GO:0006952">
    <property type="term" value="P:defense response"/>
    <property type="evidence" value="ECO:0007669"/>
    <property type="project" value="UniProtKB-KW"/>
</dbReference>
<evidence type="ECO:0000256" key="3">
    <source>
        <dbReference type="ARBA" id="ARBA00023015"/>
    </source>
</evidence>
<evidence type="ECO:0000256" key="6">
    <source>
        <dbReference type="ARBA" id="ARBA00023242"/>
    </source>
</evidence>
<keyword evidence="3" id="KW-0805">Transcription regulation</keyword>
<dbReference type="PRINTS" id="PR00367">
    <property type="entry name" value="ETHRSPELEMNT"/>
</dbReference>
<dbReference type="PANTHER" id="PTHR31194:SF202">
    <property type="entry name" value="ETHYLENE-RESPONSIVE TRANSCRIPTION FACTOR ERF070"/>
    <property type="match status" value="1"/>
</dbReference>
<gene>
    <name evidence="9" type="ORF">C2S53_013075</name>
</gene>
<dbReference type="SMART" id="SM00380">
    <property type="entry name" value="AP2"/>
    <property type="match status" value="1"/>
</dbReference>
<name>A0AAD4J6H3_PERFH</name>
<feature type="domain" description="AP2/ERF" evidence="8">
    <location>
        <begin position="118"/>
        <end position="175"/>
    </location>
</feature>
<dbReference type="GO" id="GO:0003677">
    <property type="term" value="F:DNA binding"/>
    <property type="evidence" value="ECO:0007669"/>
    <property type="project" value="UniProtKB-KW"/>
</dbReference>
<evidence type="ECO:0000259" key="8">
    <source>
        <dbReference type="PROSITE" id="PS51032"/>
    </source>
</evidence>
<dbReference type="EMBL" id="SDAM02000131">
    <property type="protein sequence ID" value="KAH6828059.1"/>
    <property type="molecule type" value="Genomic_DNA"/>
</dbReference>
<comment type="subcellular location">
    <subcellularLocation>
        <location evidence="1">Nucleus</location>
    </subcellularLocation>
</comment>
<keyword evidence="4" id="KW-0238">DNA-binding</keyword>
<dbReference type="PANTHER" id="PTHR31194">
    <property type="entry name" value="SHN SHINE , DNA BINDING / TRANSCRIPTION FACTOR"/>
    <property type="match status" value="1"/>
</dbReference>
<dbReference type="AlphaFoldDB" id="A0AAD4J6H3"/>
<dbReference type="GO" id="GO:0005634">
    <property type="term" value="C:nucleus"/>
    <property type="evidence" value="ECO:0007669"/>
    <property type="project" value="UniProtKB-SubCell"/>
</dbReference>
<protein>
    <recommendedName>
        <fullName evidence="8">AP2/ERF domain-containing protein</fullName>
    </recommendedName>
</protein>
<dbReference type="PROSITE" id="PS51032">
    <property type="entry name" value="AP2_ERF"/>
    <property type="match status" value="1"/>
</dbReference>
<organism evidence="9 10">
    <name type="scientific">Perilla frutescens var. hirtella</name>
    <name type="common">Perilla citriodora</name>
    <name type="synonym">Perilla setoyensis</name>
    <dbReference type="NCBI Taxonomy" id="608512"/>
    <lineage>
        <taxon>Eukaryota</taxon>
        <taxon>Viridiplantae</taxon>
        <taxon>Streptophyta</taxon>
        <taxon>Embryophyta</taxon>
        <taxon>Tracheophyta</taxon>
        <taxon>Spermatophyta</taxon>
        <taxon>Magnoliopsida</taxon>
        <taxon>eudicotyledons</taxon>
        <taxon>Gunneridae</taxon>
        <taxon>Pentapetalae</taxon>
        <taxon>asterids</taxon>
        <taxon>lamiids</taxon>
        <taxon>Lamiales</taxon>
        <taxon>Lamiaceae</taxon>
        <taxon>Nepetoideae</taxon>
        <taxon>Elsholtzieae</taxon>
        <taxon>Perilla</taxon>
    </lineage>
</organism>
<dbReference type="SUPFAM" id="SSF54171">
    <property type="entry name" value="DNA-binding domain"/>
    <property type="match status" value="1"/>
</dbReference>
<feature type="region of interest" description="Disordered" evidence="7">
    <location>
        <begin position="1"/>
        <end position="59"/>
    </location>
</feature>
<dbReference type="InterPro" id="IPR050913">
    <property type="entry name" value="AP2/ERF_ERF"/>
</dbReference>
<evidence type="ECO:0000256" key="4">
    <source>
        <dbReference type="ARBA" id="ARBA00023125"/>
    </source>
</evidence>
<feature type="compositionally biased region" description="Low complexity" evidence="7">
    <location>
        <begin position="24"/>
        <end position="34"/>
    </location>
</feature>
<dbReference type="InterPro" id="IPR036955">
    <property type="entry name" value="AP2/ERF_dom_sf"/>
</dbReference>
<dbReference type="InterPro" id="IPR016177">
    <property type="entry name" value="DNA-bd_dom_sf"/>
</dbReference>
<dbReference type="InterPro" id="IPR001471">
    <property type="entry name" value="AP2/ERF_dom"/>
</dbReference>
<comment type="caution">
    <text evidence="9">The sequence shown here is derived from an EMBL/GenBank/DDBJ whole genome shotgun (WGS) entry which is preliminary data.</text>
</comment>
<evidence type="ECO:0000256" key="2">
    <source>
        <dbReference type="ARBA" id="ARBA00022821"/>
    </source>
</evidence>
<keyword evidence="2" id="KW-0611">Plant defense</keyword>
<proteinExistence type="predicted"/>
<dbReference type="Gene3D" id="3.30.730.10">
    <property type="entry name" value="AP2/ERF domain"/>
    <property type="match status" value="1"/>
</dbReference>
<dbReference type="Proteomes" id="UP001190926">
    <property type="component" value="Unassembled WGS sequence"/>
</dbReference>
<reference evidence="9 10" key="1">
    <citation type="journal article" date="2021" name="Nat. Commun.">
        <title>Incipient diploidization of the medicinal plant Perilla within 10,000 years.</title>
        <authorList>
            <person name="Zhang Y."/>
            <person name="Shen Q."/>
            <person name="Leng L."/>
            <person name="Zhang D."/>
            <person name="Chen S."/>
            <person name="Shi Y."/>
            <person name="Ning Z."/>
            <person name="Chen S."/>
        </authorList>
    </citation>
    <scope>NUCLEOTIDE SEQUENCE [LARGE SCALE GENOMIC DNA]</scope>
    <source>
        <strain evidence="10">cv. PC099</strain>
    </source>
</reference>
<feature type="compositionally biased region" description="Basic residues" evidence="7">
    <location>
        <begin position="7"/>
        <end position="17"/>
    </location>
</feature>
<keyword evidence="6" id="KW-0539">Nucleus</keyword>
<evidence type="ECO:0000313" key="10">
    <source>
        <dbReference type="Proteomes" id="UP001190926"/>
    </source>
</evidence>
<evidence type="ECO:0000256" key="7">
    <source>
        <dbReference type="SAM" id="MobiDB-lite"/>
    </source>
</evidence>
<dbReference type="Pfam" id="PF00847">
    <property type="entry name" value="AP2"/>
    <property type="match status" value="1"/>
</dbReference>
<evidence type="ECO:0000256" key="5">
    <source>
        <dbReference type="ARBA" id="ARBA00023163"/>
    </source>
</evidence>
<dbReference type="CDD" id="cd00018">
    <property type="entry name" value="AP2"/>
    <property type="match status" value="1"/>
</dbReference>
<dbReference type="GO" id="GO:0003700">
    <property type="term" value="F:DNA-binding transcription factor activity"/>
    <property type="evidence" value="ECO:0007669"/>
    <property type="project" value="InterPro"/>
</dbReference>
<accession>A0AAD4J6H3</accession>
<evidence type="ECO:0000313" key="9">
    <source>
        <dbReference type="EMBL" id="KAH6828059.1"/>
    </source>
</evidence>